<dbReference type="InterPro" id="IPR036866">
    <property type="entry name" value="RibonucZ/Hydroxyglut_hydro"/>
</dbReference>
<dbReference type="InterPro" id="IPR001279">
    <property type="entry name" value="Metallo-B-lactamas"/>
</dbReference>
<dbReference type="EMBL" id="BAAAMR010000002">
    <property type="protein sequence ID" value="GAA2120411.1"/>
    <property type="molecule type" value="Genomic_DNA"/>
</dbReference>
<dbReference type="Pfam" id="PF12706">
    <property type="entry name" value="Lactamase_B_2"/>
    <property type="match status" value="1"/>
</dbReference>
<dbReference type="InterPro" id="IPR050114">
    <property type="entry name" value="UPF0173_UPF0282_UlaG_hydrolase"/>
</dbReference>
<organism evidence="2 3">
    <name type="scientific">Actinomadura napierensis</name>
    <dbReference type="NCBI Taxonomy" id="267854"/>
    <lineage>
        <taxon>Bacteria</taxon>
        <taxon>Bacillati</taxon>
        <taxon>Actinomycetota</taxon>
        <taxon>Actinomycetes</taxon>
        <taxon>Streptosporangiales</taxon>
        <taxon>Thermomonosporaceae</taxon>
        <taxon>Actinomadura</taxon>
    </lineage>
</organism>
<accession>A0ABP5JUG9</accession>
<dbReference type="RefSeq" id="WP_344260915.1">
    <property type="nucleotide sequence ID" value="NZ_BAAAMR010000002.1"/>
</dbReference>
<gene>
    <name evidence="2" type="ORF">GCM10009727_05120</name>
</gene>
<reference evidence="3" key="1">
    <citation type="journal article" date="2019" name="Int. J. Syst. Evol. Microbiol.">
        <title>The Global Catalogue of Microorganisms (GCM) 10K type strain sequencing project: providing services to taxonomists for standard genome sequencing and annotation.</title>
        <authorList>
            <consortium name="The Broad Institute Genomics Platform"/>
            <consortium name="The Broad Institute Genome Sequencing Center for Infectious Disease"/>
            <person name="Wu L."/>
            <person name="Ma J."/>
        </authorList>
    </citation>
    <scope>NUCLEOTIDE SEQUENCE [LARGE SCALE GENOMIC DNA]</scope>
    <source>
        <strain evidence="3">JCM 13850</strain>
    </source>
</reference>
<sequence>MPGDGAPGDAAPGTVAQLLAADDRELEEILAAADTADLAMHAPRTSPPRVRRPAPGTCEMVLLGSLGCRYGMLAGGAGGHLVRTASASVLVDPGPAALHLLLGLAERGLFHWSELDAICVTHFHPDHYTDLIPCLEGMAGDPAAGRKLLVANPTAADRFRAFSPYHAGGMADLVTLAHPRTEGDGEPSVKVGDLTIHATPALHTEETGRTRSAIGLAYRTPAGGIWYTSDTSLAGGLLGEVAALVPEAALVIAHADATNLHPSPERTAACHLETRDVPAIAAALHPGHVLIHHYDAAYAAPRYRIAQAVWLQRELDRRGLPARVLPSAAGMRLTLADGGLRHHHVDVTDDAGAAVAEYLRIA</sequence>
<feature type="domain" description="Metallo-beta-lactamase" evidence="1">
    <location>
        <begin position="76"/>
        <end position="271"/>
    </location>
</feature>
<keyword evidence="3" id="KW-1185">Reference proteome</keyword>
<dbReference type="PANTHER" id="PTHR43546">
    <property type="entry name" value="UPF0173 METAL-DEPENDENT HYDROLASE MJ1163-RELATED"/>
    <property type="match status" value="1"/>
</dbReference>
<name>A0ABP5JUG9_9ACTN</name>
<dbReference type="SUPFAM" id="SSF56281">
    <property type="entry name" value="Metallo-hydrolase/oxidoreductase"/>
    <property type="match status" value="1"/>
</dbReference>
<proteinExistence type="predicted"/>
<dbReference type="Proteomes" id="UP001501020">
    <property type="component" value="Unassembled WGS sequence"/>
</dbReference>
<evidence type="ECO:0000313" key="3">
    <source>
        <dbReference type="Proteomes" id="UP001501020"/>
    </source>
</evidence>
<dbReference type="Gene3D" id="3.60.15.10">
    <property type="entry name" value="Ribonuclease Z/Hydroxyacylglutathione hydrolase-like"/>
    <property type="match status" value="1"/>
</dbReference>
<protein>
    <recommendedName>
        <fullName evidence="1">Metallo-beta-lactamase domain-containing protein</fullName>
    </recommendedName>
</protein>
<comment type="caution">
    <text evidence="2">The sequence shown here is derived from an EMBL/GenBank/DDBJ whole genome shotgun (WGS) entry which is preliminary data.</text>
</comment>
<evidence type="ECO:0000259" key="1">
    <source>
        <dbReference type="SMART" id="SM00849"/>
    </source>
</evidence>
<evidence type="ECO:0000313" key="2">
    <source>
        <dbReference type="EMBL" id="GAA2120411.1"/>
    </source>
</evidence>
<dbReference type="SMART" id="SM00849">
    <property type="entry name" value="Lactamase_B"/>
    <property type="match status" value="1"/>
</dbReference>